<evidence type="ECO:0000313" key="4">
    <source>
        <dbReference type="Proteomes" id="UP001055439"/>
    </source>
</evidence>
<dbReference type="OrthoDB" id="2014962at2759"/>
<feature type="compositionally biased region" description="Low complexity" evidence="2">
    <location>
        <begin position="16"/>
        <end position="32"/>
    </location>
</feature>
<gene>
    <name evidence="3" type="ORF">MUK42_27111</name>
</gene>
<feature type="compositionally biased region" description="Acidic residues" evidence="2">
    <location>
        <begin position="79"/>
        <end position="90"/>
    </location>
</feature>
<evidence type="ECO:0000256" key="2">
    <source>
        <dbReference type="SAM" id="MobiDB-lite"/>
    </source>
</evidence>
<proteinExistence type="predicted"/>
<dbReference type="PANTHER" id="PTHR31762:SF17">
    <property type="entry name" value="COILED-COIL DOMAIN-CONTAINING PROTEIN SCD2"/>
    <property type="match status" value="1"/>
</dbReference>
<dbReference type="GO" id="GO:0000911">
    <property type="term" value="P:cytokinesis by cell plate formation"/>
    <property type="evidence" value="ECO:0007669"/>
    <property type="project" value="InterPro"/>
</dbReference>
<dbReference type="Proteomes" id="UP001055439">
    <property type="component" value="Chromosome 2"/>
</dbReference>
<sequence>MERLRAGSPVYTRQKSISSSTGVPSSPTTMSPAHPLHHHQNRHLRSGSAGVGTFRRAQNTAARAAAQRLARVMAHQHADDDDDDEDDDELSSGPPIDLLSTPRRAARSPSPAINRYLAEQTPVRPTSTGRSSVAAKPATMIPPIKPSSKPLGTTAPSDPLISSQRTETPKQLVTTVPSDPLISSQRSETPVSSRREKMMSVDLGNLNVREPSNARSSSALQDELRLAEEKCEEAEARARQLEKQAALKAAAQTSYAKREISSLREEAKAYMLILLNRSMNFGHPSLHFHLKLSYLLDRRLGMGTPQINLI</sequence>
<dbReference type="InterPro" id="IPR040321">
    <property type="entry name" value="SCD2-like"/>
</dbReference>
<protein>
    <submittedName>
        <fullName evidence="3">Uncharacterized protein</fullName>
    </submittedName>
</protein>
<dbReference type="PANTHER" id="PTHR31762">
    <property type="entry name" value="FAS-BINDING FACTOR-LIKE PROTEIN"/>
    <property type="match status" value="1"/>
</dbReference>
<feature type="compositionally biased region" description="Polar residues" evidence="2">
    <location>
        <begin position="150"/>
        <end position="192"/>
    </location>
</feature>
<name>A0A9E7F5M4_9LILI</name>
<accession>A0A9E7F5M4</accession>
<dbReference type="EMBL" id="CP097504">
    <property type="protein sequence ID" value="URD90355.1"/>
    <property type="molecule type" value="Genomic_DNA"/>
</dbReference>
<keyword evidence="4" id="KW-1185">Reference proteome</keyword>
<feature type="compositionally biased region" description="Low complexity" evidence="2">
    <location>
        <begin position="55"/>
        <end position="73"/>
    </location>
</feature>
<feature type="coiled-coil region" evidence="1">
    <location>
        <begin position="217"/>
        <end position="251"/>
    </location>
</feature>
<organism evidence="3 4">
    <name type="scientific">Musa troglodytarum</name>
    <name type="common">fe'i banana</name>
    <dbReference type="NCBI Taxonomy" id="320322"/>
    <lineage>
        <taxon>Eukaryota</taxon>
        <taxon>Viridiplantae</taxon>
        <taxon>Streptophyta</taxon>
        <taxon>Embryophyta</taxon>
        <taxon>Tracheophyta</taxon>
        <taxon>Spermatophyta</taxon>
        <taxon>Magnoliopsida</taxon>
        <taxon>Liliopsida</taxon>
        <taxon>Zingiberales</taxon>
        <taxon>Musaceae</taxon>
        <taxon>Musa</taxon>
    </lineage>
</organism>
<dbReference type="AlphaFoldDB" id="A0A9E7F5M4"/>
<feature type="region of interest" description="Disordered" evidence="2">
    <location>
        <begin position="1"/>
        <end position="196"/>
    </location>
</feature>
<reference evidence="3" key="1">
    <citation type="submission" date="2022-05" db="EMBL/GenBank/DDBJ databases">
        <title>The Musa troglodytarum L. genome provides insights into the mechanism of non-climacteric behaviour and enrichment of carotenoids.</title>
        <authorList>
            <person name="Wang J."/>
        </authorList>
    </citation>
    <scope>NUCLEOTIDE SEQUENCE</scope>
    <source>
        <tissue evidence="3">Leaf</tissue>
    </source>
</reference>
<evidence type="ECO:0000313" key="3">
    <source>
        <dbReference type="EMBL" id="URD90355.1"/>
    </source>
</evidence>
<keyword evidence="1" id="KW-0175">Coiled coil</keyword>
<feature type="compositionally biased region" description="Basic residues" evidence="2">
    <location>
        <begin position="35"/>
        <end position="45"/>
    </location>
</feature>
<evidence type="ECO:0000256" key="1">
    <source>
        <dbReference type="SAM" id="Coils"/>
    </source>
</evidence>